<evidence type="ECO:0000313" key="1">
    <source>
        <dbReference type="EMBL" id="MBE1162993.1"/>
    </source>
</evidence>
<keyword evidence="2" id="KW-1185">Reference proteome</keyword>
<sequence length="256" mass="29338">MQRTVIDYREKTGFRPVDTFSHLRLKDLESMQALLALLGELNDDQPEYRFLCTLDDLGQCCYTSNHALEQTALCISADKTDFDNPSSVREFELRRLSHVMSQLQNPDLVLTWEGVVGELIATDEDIQTLIATNRHPSSMLDRVVYVQRLPVPRDDLLIAGIPNGYFSSDWNVFQNHVVIQHMQEQYGYRFFGIGASWLGFVRPSSLEMAEAEHLMDDLAGLYGCTDNKSQGQWKELEKVLLATRTLFLCYTENFGR</sequence>
<organism evidence="1 2">
    <name type="scientific">Dyella acidiphila</name>
    <dbReference type="NCBI Taxonomy" id="2775866"/>
    <lineage>
        <taxon>Bacteria</taxon>
        <taxon>Pseudomonadati</taxon>
        <taxon>Pseudomonadota</taxon>
        <taxon>Gammaproteobacteria</taxon>
        <taxon>Lysobacterales</taxon>
        <taxon>Rhodanobacteraceae</taxon>
        <taxon>Dyella</taxon>
    </lineage>
</organism>
<proteinExistence type="predicted"/>
<gene>
    <name evidence="1" type="ORF">IGX34_21620</name>
</gene>
<evidence type="ECO:0000313" key="2">
    <source>
        <dbReference type="Proteomes" id="UP000651010"/>
    </source>
</evidence>
<accession>A0ABR9GG16</accession>
<reference evidence="1 2" key="1">
    <citation type="submission" date="2020-09" db="EMBL/GenBank/DDBJ databases">
        <title>Dyella sp. 7MK23 isolated from forest soil.</title>
        <authorList>
            <person name="Fu J."/>
        </authorList>
    </citation>
    <scope>NUCLEOTIDE SEQUENCE [LARGE SCALE GENOMIC DNA]</scope>
    <source>
        <strain evidence="1 2">7MK23</strain>
    </source>
</reference>
<evidence type="ECO:0008006" key="3">
    <source>
        <dbReference type="Google" id="ProtNLM"/>
    </source>
</evidence>
<dbReference type="Proteomes" id="UP000651010">
    <property type="component" value="Unassembled WGS sequence"/>
</dbReference>
<comment type="caution">
    <text evidence="1">The sequence shown here is derived from an EMBL/GenBank/DDBJ whole genome shotgun (WGS) entry which is preliminary data.</text>
</comment>
<protein>
    <recommendedName>
        <fullName evidence="3">DUF4253 domain-containing protein</fullName>
    </recommendedName>
</protein>
<dbReference type="RefSeq" id="WP_192557839.1">
    <property type="nucleotide sequence ID" value="NZ_JACZZA010000020.1"/>
</dbReference>
<name>A0ABR9GG16_9GAMM</name>
<dbReference type="EMBL" id="JACZZA010000020">
    <property type="protein sequence ID" value="MBE1162993.1"/>
    <property type="molecule type" value="Genomic_DNA"/>
</dbReference>